<evidence type="ECO:0000259" key="5">
    <source>
        <dbReference type="Pfam" id="PF07317"/>
    </source>
</evidence>
<evidence type="ECO:0000256" key="2">
    <source>
        <dbReference type="ARBA" id="ARBA00022741"/>
    </source>
</evidence>
<dbReference type="InterPro" id="IPR009926">
    <property type="entry name" value="T3SS_YcgR_PilZN"/>
</dbReference>
<dbReference type="InParanoid" id="A0A5Q0BLT5"/>
<keyword evidence="6" id="KW-0282">Flagellum</keyword>
<dbReference type="GO" id="GO:0035438">
    <property type="term" value="F:cyclic-di-GMP binding"/>
    <property type="evidence" value="ECO:0007669"/>
    <property type="project" value="InterPro"/>
</dbReference>
<dbReference type="OrthoDB" id="5572581at2"/>
<dbReference type="FunCoup" id="A0A5Q0BLT5">
    <property type="interactions" value="15"/>
</dbReference>
<feature type="domain" description="Type III secretion system flagellar brake protein YcgR PilZN" evidence="5">
    <location>
        <begin position="21"/>
        <end position="128"/>
    </location>
</feature>
<name>A0A5Q0BLT5_9GAMM</name>
<accession>A0A5Q0BLT5</accession>
<keyword evidence="2" id="KW-0547">Nucleotide-binding</keyword>
<sequence>MPDRAHAMTDNITQDADSAAFTITRKENIVERLALMQTQSVFLNVKPVSAADNCVITTIITKILPDKNLFAIDVSADAALNEAIKTGGQLQFSATVNGVAVRFNTSSVTPATLAGHPVFAAPIPTSLYWRERRRSYRMPIPLVKPITCTMLLPGLNLDKFPVLDISQTGFALLDENQLVMSAVQVGHVFQGCQFSKPLVSKEPFVAKLCRTEEVGRNGKLRSFKLGLRFEKMSSALENDIKKLLQELTQKRRR</sequence>
<protein>
    <submittedName>
        <fullName evidence="6">Flagellar brake protein</fullName>
    </submittedName>
</protein>
<keyword evidence="7" id="KW-1185">Reference proteome</keyword>
<dbReference type="Pfam" id="PF07317">
    <property type="entry name" value="PilZN"/>
    <property type="match status" value="1"/>
</dbReference>
<dbReference type="Gene3D" id="2.40.10.220">
    <property type="entry name" value="predicted glycosyltransferase like domains"/>
    <property type="match status" value="1"/>
</dbReference>
<keyword evidence="3" id="KW-0975">Bacterial flagellum</keyword>
<dbReference type="Proteomes" id="UP000325755">
    <property type="component" value="Chromosome"/>
</dbReference>
<feature type="domain" description="PilZ" evidence="4">
    <location>
        <begin position="131"/>
        <end position="245"/>
    </location>
</feature>
<proteinExistence type="predicted"/>
<gene>
    <name evidence="6" type="ORF">F6R98_20595</name>
</gene>
<evidence type="ECO:0000313" key="6">
    <source>
        <dbReference type="EMBL" id="QFY44730.1"/>
    </source>
</evidence>
<keyword evidence="1" id="KW-0973">c-di-GMP</keyword>
<reference evidence="6 7" key="1">
    <citation type="submission" date="2019-09" db="EMBL/GenBank/DDBJ databases">
        <title>Ecophysiology of the spiral-shaped methanotroph Methylospira mobilis as revealed by the complete genome sequence.</title>
        <authorList>
            <person name="Oshkin I.Y."/>
            <person name="Dedysh S.N."/>
            <person name="Miroshnikov K."/>
            <person name="Danilova O.V."/>
            <person name="Hakobyan A."/>
            <person name="Liesack W."/>
        </authorList>
    </citation>
    <scope>NUCLEOTIDE SEQUENCE [LARGE SCALE GENOMIC DNA]</scope>
    <source>
        <strain evidence="6 7">Shm1</strain>
    </source>
</reference>
<dbReference type="AlphaFoldDB" id="A0A5Q0BLT5"/>
<evidence type="ECO:0000313" key="7">
    <source>
        <dbReference type="Proteomes" id="UP000325755"/>
    </source>
</evidence>
<dbReference type="EMBL" id="CP044205">
    <property type="protein sequence ID" value="QFY44730.1"/>
    <property type="molecule type" value="Genomic_DNA"/>
</dbReference>
<evidence type="ECO:0000256" key="1">
    <source>
        <dbReference type="ARBA" id="ARBA00022636"/>
    </source>
</evidence>
<dbReference type="InterPro" id="IPR009875">
    <property type="entry name" value="PilZ_domain"/>
</dbReference>
<dbReference type="Pfam" id="PF07238">
    <property type="entry name" value="PilZ"/>
    <property type="match status" value="1"/>
</dbReference>
<evidence type="ECO:0000256" key="3">
    <source>
        <dbReference type="ARBA" id="ARBA00023143"/>
    </source>
</evidence>
<evidence type="ECO:0000259" key="4">
    <source>
        <dbReference type="Pfam" id="PF07238"/>
    </source>
</evidence>
<dbReference type="InterPro" id="IPR012349">
    <property type="entry name" value="Split_barrel_FMN-bd"/>
</dbReference>
<keyword evidence="6" id="KW-0969">Cilium</keyword>
<dbReference type="KEGG" id="mmob:F6R98_20595"/>
<organism evidence="6 7">
    <name type="scientific">Candidatus Methylospira mobilis</name>
    <dbReference type="NCBI Taxonomy" id="1808979"/>
    <lineage>
        <taxon>Bacteria</taxon>
        <taxon>Pseudomonadati</taxon>
        <taxon>Pseudomonadota</taxon>
        <taxon>Gammaproteobacteria</taxon>
        <taxon>Methylococcales</taxon>
        <taxon>Methylococcaceae</taxon>
        <taxon>Candidatus Methylospira</taxon>
    </lineage>
</organism>
<dbReference type="Gene3D" id="2.30.110.10">
    <property type="entry name" value="Electron Transport, Fmn-binding Protein, Chain A"/>
    <property type="match status" value="1"/>
</dbReference>
<keyword evidence="6" id="KW-0966">Cell projection</keyword>